<dbReference type="InterPro" id="IPR018223">
    <property type="entry name" value="Arginosuc_synth_CS"/>
</dbReference>
<dbReference type="CDD" id="cd01999">
    <property type="entry name" value="ASS"/>
    <property type="match status" value="1"/>
</dbReference>
<dbReference type="Proteomes" id="UP001432180">
    <property type="component" value="Chromosome"/>
</dbReference>
<comment type="pathway">
    <text evidence="1 8">Amino-acid biosynthesis; L-arginine biosynthesis; L-arginine from L-ornithine and carbamoyl phosphate: step 2/3.</text>
</comment>
<evidence type="ECO:0000259" key="10">
    <source>
        <dbReference type="Pfam" id="PF20979"/>
    </source>
</evidence>
<dbReference type="InterPro" id="IPR024074">
    <property type="entry name" value="AS_cat/multimer_dom_body"/>
</dbReference>
<keyword evidence="3 8" id="KW-0055">Arginine biosynthesis</keyword>
<accession>A0ABZ0S8V8</accession>
<keyword evidence="5 8" id="KW-0028">Amino-acid biosynthesis</keyword>
<comment type="subunit">
    <text evidence="8">Homotetramer.</text>
</comment>
<organism evidence="11 12">
    <name type="scientific">Thiorhodovibrio winogradskyi</name>
    <dbReference type="NCBI Taxonomy" id="77007"/>
    <lineage>
        <taxon>Bacteria</taxon>
        <taxon>Pseudomonadati</taxon>
        <taxon>Pseudomonadota</taxon>
        <taxon>Gammaproteobacteria</taxon>
        <taxon>Chromatiales</taxon>
        <taxon>Chromatiaceae</taxon>
        <taxon>Thiorhodovibrio</taxon>
    </lineage>
</organism>
<dbReference type="NCBIfam" id="NF001770">
    <property type="entry name" value="PRK00509.1"/>
    <property type="match status" value="1"/>
</dbReference>
<feature type="binding site" evidence="8">
    <location>
        <position position="126"/>
    </location>
    <ligand>
        <name>L-aspartate</name>
        <dbReference type="ChEBI" id="CHEBI:29991"/>
    </ligand>
</feature>
<evidence type="ECO:0000256" key="6">
    <source>
        <dbReference type="ARBA" id="ARBA00022741"/>
    </source>
</evidence>
<feature type="domain" description="Arginosuccinate synthase-like N-terminal" evidence="9">
    <location>
        <begin position="8"/>
        <end position="168"/>
    </location>
</feature>
<dbReference type="SUPFAM" id="SSF69864">
    <property type="entry name" value="Argininosuccinate synthetase, C-terminal domain"/>
    <property type="match status" value="1"/>
</dbReference>
<evidence type="ECO:0000313" key="11">
    <source>
        <dbReference type="EMBL" id="WPL15970.1"/>
    </source>
</evidence>
<dbReference type="Gene3D" id="3.90.1260.10">
    <property type="entry name" value="Argininosuccinate synthetase, chain A, domain 2"/>
    <property type="match status" value="1"/>
</dbReference>
<dbReference type="Pfam" id="PF20979">
    <property type="entry name" value="Arginosuc_syn_C"/>
    <property type="match status" value="1"/>
</dbReference>
<dbReference type="PROSITE" id="PS00564">
    <property type="entry name" value="ARGININOSUCCIN_SYN_1"/>
    <property type="match status" value="1"/>
</dbReference>
<dbReference type="InterPro" id="IPR001518">
    <property type="entry name" value="Arginosuc_synth"/>
</dbReference>
<keyword evidence="6 8" id="KW-0547">Nucleotide-binding</keyword>
<dbReference type="EC" id="6.3.4.5" evidence="2 8"/>
<feature type="binding site" evidence="8">
    <location>
        <begin position="12"/>
        <end position="20"/>
    </location>
    <ligand>
        <name>ATP</name>
        <dbReference type="ChEBI" id="CHEBI:30616"/>
    </ligand>
</feature>
<feature type="binding site" evidence="8">
    <location>
        <position position="95"/>
    </location>
    <ligand>
        <name>L-citrulline</name>
        <dbReference type="ChEBI" id="CHEBI:57743"/>
    </ligand>
</feature>
<dbReference type="EMBL" id="CP121472">
    <property type="protein sequence ID" value="WPL15970.1"/>
    <property type="molecule type" value="Genomic_DNA"/>
</dbReference>
<name>A0ABZ0S8V8_9GAMM</name>
<feature type="binding site" evidence="8">
    <location>
        <position position="120"/>
    </location>
    <ligand>
        <name>ATP</name>
        <dbReference type="ChEBI" id="CHEBI:30616"/>
    </ligand>
</feature>
<dbReference type="PANTHER" id="PTHR11587:SF2">
    <property type="entry name" value="ARGININOSUCCINATE SYNTHASE"/>
    <property type="match status" value="1"/>
</dbReference>
<feature type="binding site" evidence="8">
    <location>
        <position position="39"/>
    </location>
    <ligand>
        <name>ATP</name>
        <dbReference type="ChEBI" id="CHEBI:30616"/>
    </ligand>
</feature>
<keyword evidence="4 8" id="KW-0436">Ligase</keyword>
<dbReference type="Gene3D" id="3.40.50.620">
    <property type="entry name" value="HUPs"/>
    <property type="match status" value="1"/>
</dbReference>
<feature type="binding site" evidence="8">
    <location>
        <position position="126"/>
    </location>
    <ligand>
        <name>L-citrulline</name>
        <dbReference type="ChEBI" id="CHEBI:57743"/>
    </ligand>
</feature>
<evidence type="ECO:0000256" key="2">
    <source>
        <dbReference type="ARBA" id="ARBA00012286"/>
    </source>
</evidence>
<evidence type="ECO:0000259" key="9">
    <source>
        <dbReference type="Pfam" id="PF00764"/>
    </source>
</evidence>
<evidence type="ECO:0000256" key="5">
    <source>
        <dbReference type="ARBA" id="ARBA00022605"/>
    </source>
</evidence>
<dbReference type="PROSITE" id="PS00565">
    <property type="entry name" value="ARGININOSUCCIN_SYN_2"/>
    <property type="match status" value="1"/>
</dbReference>
<feature type="binding site" evidence="8">
    <location>
        <position position="130"/>
    </location>
    <ligand>
        <name>L-citrulline</name>
        <dbReference type="ChEBI" id="CHEBI:57743"/>
    </ligand>
</feature>
<feature type="binding site" evidence="8">
    <location>
        <position position="182"/>
    </location>
    <ligand>
        <name>L-citrulline</name>
        <dbReference type="ChEBI" id="CHEBI:57743"/>
    </ligand>
</feature>
<comment type="catalytic activity">
    <reaction evidence="8">
        <text>L-citrulline + L-aspartate + ATP = 2-(N(omega)-L-arginino)succinate + AMP + diphosphate + H(+)</text>
        <dbReference type="Rhea" id="RHEA:10932"/>
        <dbReference type="ChEBI" id="CHEBI:15378"/>
        <dbReference type="ChEBI" id="CHEBI:29991"/>
        <dbReference type="ChEBI" id="CHEBI:30616"/>
        <dbReference type="ChEBI" id="CHEBI:33019"/>
        <dbReference type="ChEBI" id="CHEBI:57472"/>
        <dbReference type="ChEBI" id="CHEBI:57743"/>
        <dbReference type="ChEBI" id="CHEBI:456215"/>
        <dbReference type="EC" id="6.3.4.5"/>
    </reaction>
</comment>
<dbReference type="InterPro" id="IPR048267">
    <property type="entry name" value="Arginosuc_syn_N"/>
</dbReference>
<feature type="binding site" evidence="8">
    <location>
        <position position="127"/>
    </location>
    <ligand>
        <name>L-aspartate</name>
        <dbReference type="ChEBI" id="CHEBI:29991"/>
    </ligand>
</feature>
<dbReference type="Pfam" id="PF00764">
    <property type="entry name" value="Arginosuc_synth"/>
    <property type="match status" value="1"/>
</dbReference>
<comment type="subcellular location">
    <subcellularLocation>
        <location evidence="8">Cytoplasm</location>
    </subcellularLocation>
</comment>
<feature type="binding site" evidence="8">
    <location>
        <position position="267"/>
    </location>
    <ligand>
        <name>L-citrulline</name>
        <dbReference type="ChEBI" id="CHEBI:57743"/>
    </ligand>
</feature>
<dbReference type="GO" id="GO:0004055">
    <property type="term" value="F:argininosuccinate synthase activity"/>
    <property type="evidence" value="ECO:0007669"/>
    <property type="project" value="UniProtKB-EC"/>
</dbReference>
<dbReference type="InterPro" id="IPR048268">
    <property type="entry name" value="Arginosuc_syn_C"/>
</dbReference>
<keyword evidence="8" id="KW-0963">Cytoplasm</keyword>
<dbReference type="RefSeq" id="WP_328986518.1">
    <property type="nucleotide sequence ID" value="NZ_CP121472.1"/>
</dbReference>
<dbReference type="PANTHER" id="PTHR11587">
    <property type="entry name" value="ARGININOSUCCINATE SYNTHASE"/>
    <property type="match status" value="1"/>
</dbReference>
<dbReference type="HAMAP" id="MF_00005">
    <property type="entry name" value="Arg_succ_synth_type1"/>
    <property type="match status" value="1"/>
</dbReference>
<evidence type="ECO:0000256" key="1">
    <source>
        <dbReference type="ARBA" id="ARBA00004967"/>
    </source>
</evidence>
<evidence type="ECO:0000313" key="12">
    <source>
        <dbReference type="Proteomes" id="UP001432180"/>
    </source>
</evidence>
<keyword evidence="12" id="KW-1185">Reference proteome</keyword>
<sequence length="407" mass="45712">MPAQQINKVVLAYSGGLDTSVILKWLQQEYGCEVVTFTADIGQGEELEPARTKALAAGVKEIYIDDLREEFVRDFVYPMFRANALYEGEYLLGTSIARPLIAKRLVEIARETGADAISHGATGKGNDQVRFELGAYGLNPEIQIIAPWREWDLLSREKLLAYAEQHGIAVEMKRDGTKSPYSMDANLLHNSYEGYDLEDPWVEPGADMWRWTRDPRQAPDRPQEIELRYERGDIVAIDGNPMSPAQVLAELNRIGGEHGIGRADIVENRYVGMKSRGCYETPGGTIMLKAHRAMESLTLDREAAHLKDELMPRYASLIYNGYWFSPERTMLQAAIDQTQQVVNGEVRLKLYKGNVTVTGRRSASDSLFDVSIATFEEDAGAYDQGDATGFIRLNALRLRVAGRKRRL</sequence>
<dbReference type="NCBIfam" id="TIGR00032">
    <property type="entry name" value="argG"/>
    <property type="match status" value="1"/>
</dbReference>
<protein>
    <recommendedName>
        <fullName evidence="2 8">Argininosuccinate synthase</fullName>
        <ecNumber evidence="2 8">6.3.4.5</ecNumber>
    </recommendedName>
    <alternativeName>
        <fullName evidence="8">Citrulline--aspartate ligase</fullName>
    </alternativeName>
</protein>
<evidence type="ECO:0000256" key="7">
    <source>
        <dbReference type="ARBA" id="ARBA00022840"/>
    </source>
</evidence>
<evidence type="ECO:0000256" key="4">
    <source>
        <dbReference type="ARBA" id="ARBA00022598"/>
    </source>
</evidence>
<keyword evidence="7 8" id="KW-0067">ATP-binding</keyword>
<proteinExistence type="inferred from homology"/>
<feature type="binding site" evidence="8">
    <location>
        <position position="90"/>
    </location>
    <ligand>
        <name>L-citrulline</name>
        <dbReference type="ChEBI" id="CHEBI:57743"/>
    </ligand>
</feature>
<feature type="binding site" evidence="8">
    <location>
        <position position="191"/>
    </location>
    <ligand>
        <name>L-citrulline</name>
        <dbReference type="ChEBI" id="CHEBI:57743"/>
    </ligand>
</feature>
<feature type="binding site" evidence="8">
    <location>
        <position position="279"/>
    </location>
    <ligand>
        <name>L-citrulline</name>
        <dbReference type="ChEBI" id="CHEBI:57743"/>
    </ligand>
</feature>
<evidence type="ECO:0000256" key="3">
    <source>
        <dbReference type="ARBA" id="ARBA00022571"/>
    </source>
</evidence>
<feature type="binding site" evidence="8">
    <location>
        <position position="122"/>
    </location>
    <ligand>
        <name>L-aspartate</name>
        <dbReference type="ChEBI" id="CHEBI:29991"/>
    </ligand>
</feature>
<feature type="domain" description="Arginosuccinate synthase C-terminal" evidence="10">
    <location>
        <begin position="181"/>
        <end position="400"/>
    </location>
</feature>
<evidence type="ECO:0000256" key="8">
    <source>
        <dbReference type="HAMAP-Rule" id="MF_00005"/>
    </source>
</evidence>
<dbReference type="SUPFAM" id="SSF52402">
    <property type="entry name" value="Adenine nucleotide alpha hydrolases-like"/>
    <property type="match status" value="1"/>
</dbReference>
<comment type="similarity">
    <text evidence="8">Belongs to the argininosuccinate synthase family. Type 1 subfamily.</text>
</comment>
<reference evidence="11 12" key="1">
    <citation type="journal article" date="2023" name="Microorganisms">
        <title>Thiorhodovibrio frisius and Trv. litoralis spp. nov., Two Novel Members from a Clade of Fastidious Purple Sulfur Bacteria That Exhibit Unique Red-Shifted Light-Harvesting Capabilities.</title>
        <authorList>
            <person name="Methner A."/>
            <person name="Kuzyk S.B."/>
            <person name="Petersen J."/>
            <person name="Bauer S."/>
            <person name="Brinkmann H."/>
            <person name="Sichau K."/>
            <person name="Wanner G."/>
            <person name="Wolf J."/>
            <person name="Neumann-Schaal M."/>
            <person name="Henke P."/>
            <person name="Tank M."/>
            <person name="Sproer C."/>
            <person name="Bunk B."/>
            <person name="Overmann J."/>
        </authorList>
    </citation>
    <scope>NUCLEOTIDE SEQUENCE [LARGE SCALE GENOMIC DNA]</scope>
    <source>
        <strain evidence="11 12">DSM 6702</strain>
    </source>
</reference>
<gene>
    <name evidence="8 11" type="primary">argG</name>
    <name evidence="11" type="ORF">Thiowin_00900</name>
</gene>
<dbReference type="InterPro" id="IPR023434">
    <property type="entry name" value="Arginosuc_synth_type_1_subfam"/>
</dbReference>
<dbReference type="Gene3D" id="1.20.5.470">
    <property type="entry name" value="Single helix bin"/>
    <property type="match status" value="1"/>
</dbReference>
<dbReference type="InterPro" id="IPR014729">
    <property type="entry name" value="Rossmann-like_a/b/a_fold"/>
</dbReference>